<dbReference type="PROSITE" id="PS00912">
    <property type="entry name" value="DHODEHASE_2"/>
    <property type="match status" value="1"/>
</dbReference>
<name>A0A508A0M2_9GAMM</name>
<dbReference type="EMBL" id="VICD02000286">
    <property type="protein sequence ID" value="KAB8168041.1"/>
    <property type="molecule type" value="Genomic_DNA"/>
</dbReference>
<dbReference type="Gene3D" id="3.20.20.70">
    <property type="entry name" value="Aldolase class I"/>
    <property type="match status" value="1"/>
</dbReference>
<keyword evidence="12" id="KW-0223">Dioxygenase</keyword>
<keyword evidence="3" id="KW-0216">Detoxification</keyword>
<evidence type="ECO:0000313" key="12">
    <source>
        <dbReference type="EMBL" id="KAB8168041.1"/>
    </source>
</evidence>
<keyword evidence="7" id="KW-0560">Oxidoreductase</keyword>
<comment type="similarity">
    <text evidence="2">Belongs to the nitronate monooxygenase family. NMO class I subfamily.</text>
</comment>
<dbReference type="GO" id="GO:0006207">
    <property type="term" value="P:'de novo' pyrimidine nucleobase biosynthetic process"/>
    <property type="evidence" value="ECO:0007669"/>
    <property type="project" value="InterPro"/>
</dbReference>
<accession>A0A508A0M2</accession>
<dbReference type="InterPro" id="IPR004136">
    <property type="entry name" value="NMO"/>
</dbReference>
<evidence type="ECO:0000256" key="7">
    <source>
        <dbReference type="ARBA" id="ARBA00023002"/>
    </source>
</evidence>
<evidence type="ECO:0000256" key="6">
    <source>
        <dbReference type="ARBA" id="ARBA00022741"/>
    </source>
</evidence>
<dbReference type="AlphaFoldDB" id="A0A508A0M2"/>
<dbReference type="GO" id="GO:0016627">
    <property type="term" value="F:oxidoreductase activity, acting on the CH-CH group of donors"/>
    <property type="evidence" value="ECO:0007669"/>
    <property type="project" value="InterPro"/>
</dbReference>
<dbReference type="GO" id="GO:0018580">
    <property type="term" value="F:nitronate monooxygenase activity"/>
    <property type="evidence" value="ECO:0007669"/>
    <property type="project" value="InterPro"/>
</dbReference>
<keyword evidence="5" id="KW-0288">FMN</keyword>
<dbReference type="InterPro" id="IPR013785">
    <property type="entry name" value="Aldolase_TIM"/>
</dbReference>
<organism evidence="12 13">
    <name type="scientific">Marilutibacter maris</name>
    <dbReference type="NCBI Taxonomy" id="1605891"/>
    <lineage>
        <taxon>Bacteria</taxon>
        <taxon>Pseudomonadati</taxon>
        <taxon>Pseudomonadota</taxon>
        <taxon>Gammaproteobacteria</taxon>
        <taxon>Lysobacterales</taxon>
        <taxon>Lysobacteraceae</taxon>
        <taxon>Marilutibacter</taxon>
    </lineage>
</organism>
<dbReference type="Pfam" id="PF03060">
    <property type="entry name" value="NMO"/>
    <property type="match status" value="1"/>
</dbReference>
<evidence type="ECO:0000256" key="3">
    <source>
        <dbReference type="ARBA" id="ARBA00022575"/>
    </source>
</evidence>
<dbReference type="GO" id="GO:0009636">
    <property type="term" value="P:response to toxic substance"/>
    <property type="evidence" value="ECO:0007669"/>
    <property type="project" value="UniProtKB-KW"/>
</dbReference>
<dbReference type="FunFam" id="3.20.20.70:FF:000154">
    <property type="entry name" value="Probable nitronate monooxygenase"/>
    <property type="match status" value="1"/>
</dbReference>
<evidence type="ECO:0000256" key="4">
    <source>
        <dbReference type="ARBA" id="ARBA00022630"/>
    </source>
</evidence>
<sequence>MHPLQAIAGIELPVIQAPMAGVQDEALAIAVADAGGLGSMPCAMLDHARIEAALQRFATLARPINLNFFCHTLAAPDPAREQAWRQALAPYYEELGLAMPAPDGTGARRPIDAATVDLLERHRPRILSFHFGLPAPPLLQRIKAWGATVLASATTPEEGLWLQRNGADLVIAQGIEAGGHRGHFLADDLSGQRPTAELVAALAATLTVPVIAAGGIGGRADVEAHLATGACAVQAGTAYLQCPEATTSAVHRTALNQAASDPPGREAAITRLFSGRPARGLVNRLMRELGPMSPQAPPFPRASQALAPLRAAAEARGRDDFSPLWSGSRPGRFDGLDAAAVTRVLAGGVRGLDSEVGRLSARSSRS</sequence>
<dbReference type="PANTHER" id="PTHR42747">
    <property type="entry name" value="NITRONATE MONOOXYGENASE-RELATED"/>
    <property type="match status" value="1"/>
</dbReference>
<evidence type="ECO:0000256" key="10">
    <source>
        <dbReference type="ARBA" id="ARBA00049401"/>
    </source>
</evidence>
<proteinExistence type="inferred from homology"/>
<comment type="cofactor">
    <cofactor evidence="1">
        <name>FMN</name>
        <dbReference type="ChEBI" id="CHEBI:58210"/>
    </cofactor>
</comment>
<dbReference type="PANTHER" id="PTHR42747:SF3">
    <property type="entry name" value="NITRONATE MONOOXYGENASE-RELATED"/>
    <property type="match status" value="1"/>
</dbReference>
<dbReference type="CDD" id="cd04730">
    <property type="entry name" value="NPD_like"/>
    <property type="match status" value="1"/>
</dbReference>
<comment type="catalytic activity">
    <reaction evidence="10">
        <text>3 propionate 3-nitronate + 3 O2 + H2O = 3 3-oxopropanoate + 2 nitrate + nitrite + H2O2 + 3 H(+)</text>
        <dbReference type="Rhea" id="RHEA:57332"/>
        <dbReference type="ChEBI" id="CHEBI:15377"/>
        <dbReference type="ChEBI" id="CHEBI:15378"/>
        <dbReference type="ChEBI" id="CHEBI:15379"/>
        <dbReference type="ChEBI" id="CHEBI:16240"/>
        <dbReference type="ChEBI" id="CHEBI:16301"/>
        <dbReference type="ChEBI" id="CHEBI:17632"/>
        <dbReference type="ChEBI" id="CHEBI:33190"/>
        <dbReference type="ChEBI" id="CHEBI:136067"/>
    </reaction>
</comment>
<evidence type="ECO:0000256" key="1">
    <source>
        <dbReference type="ARBA" id="ARBA00001917"/>
    </source>
</evidence>
<gene>
    <name evidence="12" type="ORF">FKV24_016385</name>
</gene>
<dbReference type="InterPro" id="IPR001295">
    <property type="entry name" value="Dihydroorotate_DH_CS"/>
</dbReference>
<dbReference type="Proteomes" id="UP000320431">
    <property type="component" value="Unassembled WGS sequence"/>
</dbReference>
<dbReference type="SUPFAM" id="SSF51412">
    <property type="entry name" value="Inosine monophosphate dehydrogenase (IMPDH)"/>
    <property type="match status" value="1"/>
</dbReference>
<keyword evidence="8" id="KW-0503">Monooxygenase</keyword>
<evidence type="ECO:0000256" key="9">
    <source>
        <dbReference type="ARBA" id="ARBA00031155"/>
    </source>
</evidence>
<keyword evidence="4" id="KW-0285">Flavoprotein</keyword>
<dbReference type="RefSeq" id="WP_141483139.1">
    <property type="nucleotide sequence ID" value="NZ_VICD02000286.1"/>
</dbReference>
<evidence type="ECO:0000256" key="8">
    <source>
        <dbReference type="ARBA" id="ARBA00023033"/>
    </source>
</evidence>
<protein>
    <recommendedName>
        <fullName evidence="11">Nitronate monooxygenase</fullName>
    </recommendedName>
    <alternativeName>
        <fullName evidence="9">Propionate 3-nitronate monooxygenase</fullName>
    </alternativeName>
</protein>
<evidence type="ECO:0000256" key="11">
    <source>
        <dbReference type="ARBA" id="ARBA00067136"/>
    </source>
</evidence>
<comment type="caution">
    <text evidence="12">The sequence shown here is derived from an EMBL/GenBank/DDBJ whole genome shotgun (WGS) entry which is preliminary data.</text>
</comment>
<reference evidence="12 13" key="1">
    <citation type="submission" date="2019-10" db="EMBL/GenBank/DDBJ databases">
        <title>Lysobacter alkalisoli sp. nov., isolated from saline-alkaline soil.</title>
        <authorList>
            <person name="Sun J.-Q."/>
        </authorList>
    </citation>
    <scope>NUCLEOTIDE SEQUENCE [LARGE SCALE GENOMIC DNA]</scope>
    <source>
        <strain evidence="12 13">KCTC 42381</strain>
    </source>
</reference>
<dbReference type="GO" id="GO:0000166">
    <property type="term" value="F:nucleotide binding"/>
    <property type="evidence" value="ECO:0007669"/>
    <property type="project" value="UniProtKB-KW"/>
</dbReference>
<evidence type="ECO:0000313" key="13">
    <source>
        <dbReference type="Proteomes" id="UP000320431"/>
    </source>
</evidence>
<evidence type="ECO:0000256" key="5">
    <source>
        <dbReference type="ARBA" id="ARBA00022643"/>
    </source>
</evidence>
<evidence type="ECO:0000256" key="2">
    <source>
        <dbReference type="ARBA" id="ARBA00009881"/>
    </source>
</evidence>
<dbReference type="GO" id="GO:0051213">
    <property type="term" value="F:dioxygenase activity"/>
    <property type="evidence" value="ECO:0007669"/>
    <property type="project" value="UniProtKB-KW"/>
</dbReference>
<keyword evidence="6" id="KW-0547">Nucleotide-binding</keyword>